<dbReference type="EMBL" id="VTEV01000003">
    <property type="protein sequence ID" value="TYS69124.1"/>
    <property type="molecule type" value="Genomic_DNA"/>
</dbReference>
<dbReference type="Pfam" id="PF13563">
    <property type="entry name" value="2_5_RNA_ligase2"/>
    <property type="match status" value="1"/>
</dbReference>
<dbReference type="GO" id="GO:0004113">
    <property type="term" value="F:2',3'-cyclic-nucleotide 3'-phosphodiesterase activity"/>
    <property type="evidence" value="ECO:0007669"/>
    <property type="project" value="InterPro"/>
</dbReference>
<dbReference type="InterPro" id="IPR009097">
    <property type="entry name" value="Cyclic_Pdiesterase"/>
</dbReference>
<proteinExistence type="inferred from homology"/>
<comment type="similarity">
    <text evidence="2">Belongs to the 2H phosphoesterase superfamily. ThpR family.</text>
</comment>
<name>A0A5D4T4Q3_9BACI</name>
<sequence length="185" mass="21436">MTTQTHYFVAVPLPQPLKEAFHLYIKELKSHFPFTRWVHPEDLHITLAFLGDLEEGQKEKLTAFLSETAANHQHFSVTLSELGTFGNPQSPRIFWYGIEKSMELNQLRKSVYDACEVVGLQLDSRPFHPHITIARKWKGPGSINHDLIPVHSSQKETFNVNTIILYETHLNRLPKYEEKEIFSLV</sequence>
<feature type="active site" description="Proton acceptor" evidence="2">
    <location>
        <position position="130"/>
    </location>
</feature>
<gene>
    <name evidence="3" type="primary">thpR</name>
    <name evidence="3" type="ORF">FZC76_09365</name>
</gene>
<dbReference type="Proteomes" id="UP000322524">
    <property type="component" value="Unassembled WGS sequence"/>
</dbReference>
<accession>A0A5D4T4Q3</accession>
<dbReference type="Gene3D" id="3.90.1140.10">
    <property type="entry name" value="Cyclic phosphodiesterase"/>
    <property type="match status" value="1"/>
</dbReference>
<feature type="active site" description="Proton donor" evidence="2">
    <location>
        <position position="44"/>
    </location>
</feature>
<feature type="short sequence motif" description="HXTX 2" evidence="2">
    <location>
        <begin position="130"/>
        <end position="133"/>
    </location>
</feature>
<dbReference type="HAMAP" id="MF_01940">
    <property type="entry name" value="RNA_CPDase"/>
    <property type="match status" value="1"/>
</dbReference>
<evidence type="ECO:0000256" key="1">
    <source>
        <dbReference type="ARBA" id="ARBA00022801"/>
    </source>
</evidence>
<dbReference type="RefSeq" id="WP_148987947.1">
    <property type="nucleotide sequence ID" value="NZ_VTEV01000003.1"/>
</dbReference>
<evidence type="ECO:0000256" key="2">
    <source>
        <dbReference type="HAMAP-Rule" id="MF_01940"/>
    </source>
</evidence>
<dbReference type="PANTHER" id="PTHR35561:SF1">
    <property type="entry name" value="RNA 2',3'-CYCLIC PHOSPHODIESTERASE"/>
    <property type="match status" value="1"/>
</dbReference>
<dbReference type="OrthoDB" id="9789350at2"/>
<dbReference type="EC" id="3.1.4.58" evidence="2"/>
<dbReference type="PANTHER" id="PTHR35561">
    <property type="entry name" value="RNA 2',3'-CYCLIC PHOSPHODIESTERASE"/>
    <property type="match status" value="1"/>
</dbReference>
<organism evidence="3 4">
    <name type="scientific">Sutcliffiella horikoshii</name>
    <dbReference type="NCBI Taxonomy" id="79883"/>
    <lineage>
        <taxon>Bacteria</taxon>
        <taxon>Bacillati</taxon>
        <taxon>Bacillota</taxon>
        <taxon>Bacilli</taxon>
        <taxon>Bacillales</taxon>
        <taxon>Bacillaceae</taxon>
        <taxon>Sutcliffiella</taxon>
    </lineage>
</organism>
<comment type="catalytic activity">
    <reaction evidence="2">
        <text>a 3'-end 2',3'-cyclophospho-ribonucleotide-RNA + H2O = a 3'-end 2'-phospho-ribonucleotide-RNA + H(+)</text>
        <dbReference type="Rhea" id="RHEA:11828"/>
        <dbReference type="Rhea" id="RHEA-COMP:10464"/>
        <dbReference type="Rhea" id="RHEA-COMP:17353"/>
        <dbReference type="ChEBI" id="CHEBI:15377"/>
        <dbReference type="ChEBI" id="CHEBI:15378"/>
        <dbReference type="ChEBI" id="CHEBI:83064"/>
        <dbReference type="ChEBI" id="CHEBI:173113"/>
        <dbReference type="EC" id="3.1.4.58"/>
    </reaction>
</comment>
<protein>
    <recommendedName>
        <fullName evidence="2">RNA 2',3'-cyclic phosphodiesterase</fullName>
        <shortName evidence="2">RNA 2',3'-CPDase</shortName>
        <ecNumber evidence="2">3.1.4.58</ecNumber>
    </recommendedName>
</protein>
<reference evidence="3 4" key="1">
    <citation type="submission" date="2019-08" db="EMBL/GenBank/DDBJ databases">
        <title>Bacillus genomes from the desert of Cuatro Cienegas, Coahuila.</title>
        <authorList>
            <person name="Olmedo-Alvarez G."/>
        </authorList>
    </citation>
    <scope>NUCLEOTIDE SEQUENCE [LARGE SCALE GENOMIC DNA]</scope>
    <source>
        <strain evidence="3 4">CH28_1T</strain>
    </source>
</reference>
<comment type="function">
    <text evidence="2">Hydrolyzes RNA 2',3'-cyclic phosphodiester to an RNA 2'-phosphomonoester.</text>
</comment>
<keyword evidence="1 2" id="KW-0378">Hydrolase</keyword>
<comment type="caution">
    <text evidence="3">The sequence shown here is derived from an EMBL/GenBank/DDBJ whole genome shotgun (WGS) entry which is preliminary data.</text>
</comment>
<dbReference type="SUPFAM" id="SSF55144">
    <property type="entry name" value="LigT-like"/>
    <property type="match status" value="1"/>
</dbReference>
<feature type="short sequence motif" description="HXTX 1" evidence="2">
    <location>
        <begin position="44"/>
        <end position="47"/>
    </location>
</feature>
<dbReference type="AlphaFoldDB" id="A0A5D4T4Q3"/>
<evidence type="ECO:0000313" key="4">
    <source>
        <dbReference type="Proteomes" id="UP000322524"/>
    </source>
</evidence>
<dbReference type="InterPro" id="IPR004175">
    <property type="entry name" value="RNA_CPDase"/>
</dbReference>
<dbReference type="NCBIfam" id="TIGR02258">
    <property type="entry name" value="2_5_ligase"/>
    <property type="match status" value="1"/>
</dbReference>
<dbReference type="GO" id="GO:0008664">
    <property type="term" value="F:RNA 2',3'-cyclic 3'-phosphodiesterase activity"/>
    <property type="evidence" value="ECO:0007669"/>
    <property type="project" value="UniProtKB-EC"/>
</dbReference>
<evidence type="ECO:0000313" key="3">
    <source>
        <dbReference type="EMBL" id="TYS69124.1"/>
    </source>
</evidence>